<reference evidence="2" key="2">
    <citation type="submission" date="2025-09" db="UniProtKB">
        <authorList>
            <consortium name="Ensembl"/>
        </authorList>
    </citation>
    <scope>IDENTIFICATION</scope>
</reference>
<dbReference type="Proteomes" id="UP000694419">
    <property type="component" value="Unplaced"/>
</dbReference>
<evidence type="ECO:0000256" key="1">
    <source>
        <dbReference type="SAM" id="MobiDB-lite"/>
    </source>
</evidence>
<evidence type="ECO:0000313" key="3">
    <source>
        <dbReference type="Proteomes" id="UP000694419"/>
    </source>
</evidence>
<protein>
    <submittedName>
        <fullName evidence="2">Uncharacterized protein</fullName>
    </submittedName>
</protein>
<feature type="compositionally biased region" description="Polar residues" evidence="1">
    <location>
        <begin position="47"/>
        <end position="58"/>
    </location>
</feature>
<reference evidence="2" key="1">
    <citation type="submission" date="2025-08" db="UniProtKB">
        <authorList>
            <consortium name="Ensembl"/>
        </authorList>
    </citation>
    <scope>IDENTIFICATION</scope>
</reference>
<keyword evidence="3" id="KW-1185">Reference proteome</keyword>
<dbReference type="AlphaFoldDB" id="A0A8C3K1G3"/>
<feature type="region of interest" description="Disordered" evidence="1">
    <location>
        <begin position="1"/>
        <end position="59"/>
    </location>
</feature>
<evidence type="ECO:0000313" key="2">
    <source>
        <dbReference type="Ensembl" id="ENSCPGP00000016566.1"/>
    </source>
</evidence>
<name>A0A8C3K1G3_9CHAR</name>
<organism evidence="2 3">
    <name type="scientific">Calidris pygmaea</name>
    <name type="common">Spoon-billed sandpiper</name>
    <dbReference type="NCBI Taxonomy" id="425635"/>
    <lineage>
        <taxon>Eukaryota</taxon>
        <taxon>Metazoa</taxon>
        <taxon>Chordata</taxon>
        <taxon>Craniata</taxon>
        <taxon>Vertebrata</taxon>
        <taxon>Euteleostomi</taxon>
        <taxon>Archelosauria</taxon>
        <taxon>Archosauria</taxon>
        <taxon>Dinosauria</taxon>
        <taxon>Saurischia</taxon>
        <taxon>Theropoda</taxon>
        <taxon>Coelurosauria</taxon>
        <taxon>Aves</taxon>
        <taxon>Neognathae</taxon>
        <taxon>Neoaves</taxon>
        <taxon>Charadriiformes</taxon>
        <taxon>Scolopacidae</taxon>
        <taxon>Calidris</taxon>
    </lineage>
</organism>
<accession>A0A8C3K1G3</accession>
<proteinExistence type="predicted"/>
<dbReference type="Ensembl" id="ENSCPGT00000018122.1">
    <property type="protein sequence ID" value="ENSCPGP00000016566.1"/>
    <property type="gene ID" value="ENSCPGG00000011633.1"/>
</dbReference>
<sequence>MAAPSAAEAGGGRGRPPAVTPQQIRDLIDGGIAPEGAGPDGKDTSDWSESANGSSQMDALSLESASKEAYFSRVETFTISFLMLSQTPLCWANPD</sequence>